<dbReference type="PANTHER" id="PTHR30345">
    <property type="entry name" value="RIBOSE-5-PHOSPHATE ISOMERASE B"/>
    <property type="match status" value="1"/>
</dbReference>
<evidence type="ECO:0000256" key="3">
    <source>
        <dbReference type="ARBA" id="ARBA00008754"/>
    </source>
</evidence>
<keyword evidence="7 9" id="KW-0413">Isomerase</keyword>
<evidence type="ECO:0000256" key="2">
    <source>
        <dbReference type="ARBA" id="ARBA00004988"/>
    </source>
</evidence>
<organism evidence="9 10">
    <name type="scientific">Kribbella koreensis</name>
    <dbReference type="NCBI Taxonomy" id="57909"/>
    <lineage>
        <taxon>Bacteria</taxon>
        <taxon>Bacillati</taxon>
        <taxon>Actinomycetota</taxon>
        <taxon>Actinomycetes</taxon>
        <taxon>Propionibacteriales</taxon>
        <taxon>Kribbellaceae</taxon>
        <taxon>Kribbella</taxon>
    </lineage>
</organism>
<dbReference type="InterPro" id="IPR036569">
    <property type="entry name" value="RpiB_LacA_LacB_sf"/>
</dbReference>
<reference evidence="9 10" key="1">
    <citation type="journal article" date="2019" name="Int. J. Syst. Evol. Microbiol.">
        <title>The Global Catalogue of Microorganisms (GCM) 10K type strain sequencing project: providing services to taxonomists for standard genome sequencing and annotation.</title>
        <authorList>
            <consortium name="The Broad Institute Genomics Platform"/>
            <consortium name="The Broad Institute Genome Sequencing Center for Infectious Disease"/>
            <person name="Wu L."/>
            <person name="Ma J."/>
        </authorList>
    </citation>
    <scope>NUCLEOTIDE SEQUENCE [LARGE SCALE GENOMIC DNA]</scope>
    <source>
        <strain evidence="9 10">JCM 10977</strain>
    </source>
</reference>
<comment type="caution">
    <text evidence="9">The sequence shown here is derived from an EMBL/GenBank/DDBJ whole genome shotgun (WGS) entry which is preliminary data.</text>
</comment>
<dbReference type="NCBIfam" id="TIGR00689">
    <property type="entry name" value="rpiB_lacA_lacB"/>
    <property type="match status" value="1"/>
</dbReference>
<dbReference type="PANTHER" id="PTHR30345:SF0">
    <property type="entry name" value="DNA DAMAGE-REPAIR_TOLERATION PROTEIN DRT102"/>
    <property type="match status" value="1"/>
</dbReference>
<accession>A0ABN1QLB7</accession>
<dbReference type="InterPro" id="IPR011860">
    <property type="entry name" value="Rib-5-P_Isoase_Actino"/>
</dbReference>
<evidence type="ECO:0000313" key="10">
    <source>
        <dbReference type="Proteomes" id="UP001500542"/>
    </source>
</evidence>
<evidence type="ECO:0000256" key="6">
    <source>
        <dbReference type="ARBA" id="ARBA00014007"/>
    </source>
</evidence>
<dbReference type="EMBL" id="BAAAHK010000008">
    <property type="protein sequence ID" value="GAA0943969.1"/>
    <property type="molecule type" value="Genomic_DNA"/>
</dbReference>
<evidence type="ECO:0000256" key="5">
    <source>
        <dbReference type="ARBA" id="ARBA00011959"/>
    </source>
</evidence>
<protein>
    <recommendedName>
        <fullName evidence="6">Ribose-5-phosphate isomerase B</fullName>
        <ecNumber evidence="5">5.3.1.6</ecNumber>
    </recommendedName>
    <alternativeName>
        <fullName evidence="8">Phosphoriboisomerase B</fullName>
    </alternativeName>
</protein>
<proteinExistence type="inferred from homology"/>
<evidence type="ECO:0000313" key="9">
    <source>
        <dbReference type="EMBL" id="GAA0943969.1"/>
    </source>
</evidence>
<comment type="similarity">
    <text evidence="3">Belongs to the LacAB/RpiB family.</text>
</comment>
<dbReference type="NCBIfam" id="NF004051">
    <property type="entry name" value="PRK05571.1"/>
    <property type="match status" value="1"/>
</dbReference>
<dbReference type="Gene3D" id="3.40.1400.10">
    <property type="entry name" value="Sugar-phosphate isomerase, RpiB/LacA/LacB"/>
    <property type="match status" value="1"/>
</dbReference>
<gene>
    <name evidence="9" type="ORF">GCM10009554_37760</name>
</gene>
<evidence type="ECO:0000256" key="1">
    <source>
        <dbReference type="ARBA" id="ARBA00001713"/>
    </source>
</evidence>
<sequence>MRRPGTHLDTAITRRIPVPDRYVRLLVMRVHIGSDHAGFDLKNHLVQHLKGAGHDVVDHGPAVFDAVDDYPPFCLRAAEGTVGDEGSLGIVIGGSGNGEQIAANKVKGVRAALAWSVETAELGRLHNNANVVSVGARMHTEEEATSFVEKFLATAYSGEERHTRRIEMLSDYEETGELPPLPSSS</sequence>
<evidence type="ECO:0000256" key="4">
    <source>
        <dbReference type="ARBA" id="ARBA00011738"/>
    </source>
</evidence>
<evidence type="ECO:0000256" key="8">
    <source>
        <dbReference type="ARBA" id="ARBA00032117"/>
    </source>
</evidence>
<evidence type="ECO:0000256" key="7">
    <source>
        <dbReference type="ARBA" id="ARBA00023235"/>
    </source>
</evidence>
<comment type="subunit">
    <text evidence="4">Homodimer.</text>
</comment>
<dbReference type="EC" id="5.3.1.6" evidence="5"/>
<dbReference type="Pfam" id="PF02502">
    <property type="entry name" value="LacAB_rpiB"/>
    <property type="match status" value="1"/>
</dbReference>
<comment type="pathway">
    <text evidence="2">Carbohydrate degradation; pentose phosphate pathway; D-ribose 5-phosphate from D-ribulose 5-phosphate (non-oxidative stage): step 1/1.</text>
</comment>
<dbReference type="Proteomes" id="UP001500542">
    <property type="component" value="Unassembled WGS sequence"/>
</dbReference>
<dbReference type="SUPFAM" id="SSF89623">
    <property type="entry name" value="Ribose/Galactose isomerase RpiB/AlsB"/>
    <property type="match status" value="1"/>
</dbReference>
<dbReference type="GO" id="GO:0016853">
    <property type="term" value="F:isomerase activity"/>
    <property type="evidence" value="ECO:0007669"/>
    <property type="project" value="UniProtKB-KW"/>
</dbReference>
<comment type="catalytic activity">
    <reaction evidence="1">
        <text>aldehydo-D-ribose 5-phosphate = D-ribulose 5-phosphate</text>
        <dbReference type="Rhea" id="RHEA:14657"/>
        <dbReference type="ChEBI" id="CHEBI:58121"/>
        <dbReference type="ChEBI" id="CHEBI:58273"/>
        <dbReference type="EC" id="5.3.1.6"/>
    </reaction>
</comment>
<dbReference type="InterPro" id="IPR003500">
    <property type="entry name" value="RpiB_LacA_LacB"/>
</dbReference>
<keyword evidence="10" id="KW-1185">Reference proteome</keyword>
<dbReference type="NCBIfam" id="TIGR02133">
    <property type="entry name" value="RPI_actino"/>
    <property type="match status" value="1"/>
</dbReference>
<name>A0ABN1QLB7_9ACTN</name>